<dbReference type="PANTHER" id="PTHR12482:SF4">
    <property type="entry name" value="ALPHA_BETA-HYDROLASES SUPERFAMILY PROTEIN"/>
    <property type="match status" value="1"/>
</dbReference>
<organism evidence="3 4">
    <name type="scientific">Liquidambar formosana</name>
    <name type="common">Formosan gum</name>
    <dbReference type="NCBI Taxonomy" id="63359"/>
    <lineage>
        <taxon>Eukaryota</taxon>
        <taxon>Viridiplantae</taxon>
        <taxon>Streptophyta</taxon>
        <taxon>Embryophyta</taxon>
        <taxon>Tracheophyta</taxon>
        <taxon>Spermatophyta</taxon>
        <taxon>Magnoliopsida</taxon>
        <taxon>eudicotyledons</taxon>
        <taxon>Gunneridae</taxon>
        <taxon>Pentapetalae</taxon>
        <taxon>Saxifragales</taxon>
        <taxon>Altingiaceae</taxon>
        <taxon>Liquidambar</taxon>
    </lineage>
</organism>
<feature type="domain" description="DUF676" evidence="2">
    <location>
        <begin position="100"/>
        <end position="253"/>
    </location>
</feature>
<comment type="caution">
    <text evidence="3">The sequence shown here is derived from an EMBL/GenBank/DDBJ whole genome shotgun (WGS) entry which is preliminary data.</text>
</comment>
<sequence>MIAAISPLRTANSAAPIPTPTTRRCSVKRVCFYLGFRSKFEAGGKFARSVDWSRMELLRRMVSGGCFKEPPRKGPKVEVESVSGGEDLFDAAAAEATLRPEHLVVMVNGIVGSAADWRYAAEQFVQKLPDRVIVHRSERNYSRLTFDGVDLMGERLAEEVLAVVRRRPEVRKISFVAHSLGGLVARYAIGRLYENSPERKSTGPMGNNFSEERTNSSMQCLEQPCEARIAGLEPMNFITVASPHLGSRGHRQVD</sequence>
<dbReference type="Gene3D" id="3.40.50.1820">
    <property type="entry name" value="alpha/beta hydrolase"/>
    <property type="match status" value="1"/>
</dbReference>
<dbReference type="InterPro" id="IPR044294">
    <property type="entry name" value="Lipase-like"/>
</dbReference>
<dbReference type="Pfam" id="PF05057">
    <property type="entry name" value="DUF676"/>
    <property type="match status" value="1"/>
</dbReference>
<feature type="region of interest" description="Disordered" evidence="1">
    <location>
        <begin position="196"/>
        <end position="217"/>
    </location>
</feature>
<evidence type="ECO:0000313" key="3">
    <source>
        <dbReference type="EMBL" id="KAK9275146.1"/>
    </source>
</evidence>
<evidence type="ECO:0000259" key="2">
    <source>
        <dbReference type="Pfam" id="PF05057"/>
    </source>
</evidence>
<gene>
    <name evidence="3" type="ORF">L1049_022405</name>
</gene>
<dbReference type="InterPro" id="IPR029058">
    <property type="entry name" value="AB_hydrolase_fold"/>
</dbReference>
<protein>
    <recommendedName>
        <fullName evidence="2">DUF676 domain-containing protein</fullName>
    </recommendedName>
</protein>
<dbReference type="SUPFAM" id="SSF53474">
    <property type="entry name" value="alpha/beta-Hydrolases"/>
    <property type="match status" value="1"/>
</dbReference>
<reference evidence="3 4" key="1">
    <citation type="journal article" date="2024" name="Plant J.">
        <title>Genome sequences and population genomics reveal climatic adaptation and genomic divergence between two closely related sweetgum species.</title>
        <authorList>
            <person name="Xu W.Q."/>
            <person name="Ren C.Q."/>
            <person name="Zhang X.Y."/>
            <person name="Comes H.P."/>
            <person name="Liu X.H."/>
            <person name="Li Y.G."/>
            <person name="Kettle C.J."/>
            <person name="Jalonen R."/>
            <person name="Gaisberger H."/>
            <person name="Ma Y.Z."/>
            <person name="Qiu Y.X."/>
        </authorList>
    </citation>
    <scope>NUCLEOTIDE SEQUENCE [LARGE SCALE GENOMIC DNA]</scope>
    <source>
        <strain evidence="3">Hangzhou</strain>
    </source>
</reference>
<name>A0AAP0RE85_LIQFO</name>
<feature type="compositionally biased region" description="Polar residues" evidence="1">
    <location>
        <begin position="204"/>
        <end position="217"/>
    </location>
</feature>
<dbReference type="PANTHER" id="PTHR12482">
    <property type="entry name" value="LIPASE ROG1-RELATED-RELATED"/>
    <property type="match status" value="1"/>
</dbReference>
<keyword evidence="4" id="KW-1185">Reference proteome</keyword>
<dbReference type="Proteomes" id="UP001415857">
    <property type="component" value="Unassembled WGS sequence"/>
</dbReference>
<dbReference type="AlphaFoldDB" id="A0AAP0RE85"/>
<proteinExistence type="predicted"/>
<evidence type="ECO:0000256" key="1">
    <source>
        <dbReference type="SAM" id="MobiDB-lite"/>
    </source>
</evidence>
<accession>A0AAP0RE85</accession>
<dbReference type="EMBL" id="JBBPBK010000011">
    <property type="protein sequence ID" value="KAK9275146.1"/>
    <property type="molecule type" value="Genomic_DNA"/>
</dbReference>
<dbReference type="InterPro" id="IPR007751">
    <property type="entry name" value="DUF676_lipase-like"/>
</dbReference>
<evidence type="ECO:0000313" key="4">
    <source>
        <dbReference type="Proteomes" id="UP001415857"/>
    </source>
</evidence>